<dbReference type="PROSITE" id="PS50262">
    <property type="entry name" value="G_PROTEIN_RECEP_F1_2"/>
    <property type="match status" value="1"/>
</dbReference>
<dbReference type="PROSITE" id="PS50023">
    <property type="entry name" value="LIM_DOMAIN_2"/>
    <property type="match status" value="1"/>
</dbReference>
<evidence type="ECO:0000313" key="19">
    <source>
        <dbReference type="EMBL" id="VDI54405.1"/>
    </source>
</evidence>
<evidence type="ECO:0000259" key="18">
    <source>
        <dbReference type="PROSITE" id="PS50262"/>
    </source>
</evidence>
<dbReference type="Gene3D" id="1.20.1070.10">
    <property type="entry name" value="Rhodopsin 7-helix transmembrane proteins"/>
    <property type="match status" value="1"/>
</dbReference>
<keyword evidence="7 14" id="KW-0862">Zinc</keyword>
<keyword evidence="12 15" id="KW-0675">Receptor</keyword>
<dbReference type="InterPro" id="IPR001781">
    <property type="entry name" value="Znf_LIM"/>
</dbReference>
<keyword evidence="6" id="KW-0677">Repeat</keyword>
<gene>
    <name evidence="19" type="ORF">MGAL_10B035179</name>
</gene>
<dbReference type="OrthoDB" id="9979846at2759"/>
<evidence type="ECO:0000256" key="7">
    <source>
        <dbReference type="ARBA" id="ARBA00022833"/>
    </source>
</evidence>
<sequence length="454" mass="51491">MQSNDLQVTPTISHTTLSTQRHDSAATSLVGYSTTTGAQEKIVSFVIPADRLLPEPHPKYLTDIFFVLFVVIIFFSVVGNSLVIAVSVKSRKLKTVTDIYILSLAISDLLIATLNMPFQLYFTVVNEWMTGGKTGEALCKFTNYIQGCTVISSIFTLLAIAIDRYVVICRASISQQRHRQKTAIIAVISVWIVSTLIVIPHLLYQKLQIRLKISTIDSLLFFDGIRYICVEEFPSYPVINAQRLYSLIQYIGCYMIPVVIMAFTYGRIGHRLWIHQPIGDILANPRNHGLIIKQKRRVIRMLMLLFLSFTLLWFPFFTFALYSEYVAIDKSYRVKLTALKLVGYSNCCVNPIIYTFLNKNFKQDLSKLFCRETNAPSNQRRPYDTGNQTGNTEKVTSLGKEWHRPCLRCEKCKKTLASGSHAEHEGKPYCHKPCYAAMFGPGGYGHGGTESHKY</sequence>
<dbReference type="Pfam" id="PF00001">
    <property type="entry name" value="7tm_1"/>
    <property type="match status" value="1"/>
</dbReference>
<name>A0A8B6FS46_MYTGA</name>
<dbReference type="FunFam" id="2.10.110.10:FF:000025">
    <property type="entry name" value="Cysteine-rich protein 2"/>
    <property type="match status" value="1"/>
</dbReference>
<evidence type="ECO:0000313" key="20">
    <source>
        <dbReference type="Proteomes" id="UP000596742"/>
    </source>
</evidence>
<organism evidence="19 20">
    <name type="scientific">Mytilus galloprovincialis</name>
    <name type="common">Mediterranean mussel</name>
    <dbReference type="NCBI Taxonomy" id="29158"/>
    <lineage>
        <taxon>Eukaryota</taxon>
        <taxon>Metazoa</taxon>
        <taxon>Spiralia</taxon>
        <taxon>Lophotrochozoa</taxon>
        <taxon>Mollusca</taxon>
        <taxon>Bivalvia</taxon>
        <taxon>Autobranchia</taxon>
        <taxon>Pteriomorphia</taxon>
        <taxon>Mytilida</taxon>
        <taxon>Mytiloidea</taxon>
        <taxon>Mytilidae</taxon>
        <taxon>Mytilinae</taxon>
        <taxon>Mytilus</taxon>
    </lineage>
</organism>
<dbReference type="PRINTS" id="PR00237">
    <property type="entry name" value="GPCRRHODOPSN"/>
</dbReference>
<comment type="caution">
    <text evidence="19">The sequence shown here is derived from an EMBL/GenBank/DDBJ whole genome shotgun (WGS) entry which is preliminary data.</text>
</comment>
<keyword evidence="3" id="KW-1003">Cell membrane</keyword>
<feature type="transmembrane region" description="Helical" evidence="16">
    <location>
        <begin position="183"/>
        <end position="204"/>
    </location>
</feature>
<reference evidence="19" key="1">
    <citation type="submission" date="2018-11" db="EMBL/GenBank/DDBJ databases">
        <authorList>
            <person name="Alioto T."/>
            <person name="Alioto T."/>
        </authorList>
    </citation>
    <scope>NUCLEOTIDE SEQUENCE</scope>
</reference>
<accession>A0A8B6FS46</accession>
<dbReference type="PANTHER" id="PTHR24238:SF75">
    <property type="entry name" value="CHOLECYSTOKININ-LIKE RECEPTOR AT 17D1-RELATED"/>
    <property type="match status" value="1"/>
</dbReference>
<evidence type="ECO:0000256" key="3">
    <source>
        <dbReference type="ARBA" id="ARBA00022475"/>
    </source>
</evidence>
<dbReference type="InterPro" id="IPR000611">
    <property type="entry name" value="NPY_rcpt"/>
</dbReference>
<feature type="transmembrane region" description="Helical" evidence="16">
    <location>
        <begin position="301"/>
        <end position="321"/>
    </location>
</feature>
<dbReference type="SUPFAM" id="SSF57716">
    <property type="entry name" value="Glucocorticoid receptor-like (DNA-binding domain)"/>
    <property type="match status" value="1"/>
</dbReference>
<evidence type="ECO:0000256" key="10">
    <source>
        <dbReference type="ARBA" id="ARBA00023040"/>
    </source>
</evidence>
<dbReference type="CDD" id="cd14993">
    <property type="entry name" value="7tmA_CCKR-like"/>
    <property type="match status" value="1"/>
</dbReference>
<dbReference type="CDD" id="cd09478">
    <property type="entry name" value="LIM_CRIP"/>
    <property type="match status" value="1"/>
</dbReference>
<evidence type="ECO:0000256" key="1">
    <source>
        <dbReference type="ARBA" id="ARBA00004651"/>
    </source>
</evidence>
<feature type="transmembrane region" description="Helical" evidence="16">
    <location>
        <begin position="341"/>
        <end position="357"/>
    </location>
</feature>
<evidence type="ECO:0000256" key="5">
    <source>
        <dbReference type="ARBA" id="ARBA00022723"/>
    </source>
</evidence>
<dbReference type="PANTHER" id="PTHR24238">
    <property type="entry name" value="G-PROTEIN COUPLED RECEPTOR"/>
    <property type="match status" value="1"/>
</dbReference>
<comment type="similarity">
    <text evidence="2 15">Belongs to the G-protein coupled receptor 1 family.</text>
</comment>
<dbReference type="GO" id="GO:0005886">
    <property type="term" value="C:plasma membrane"/>
    <property type="evidence" value="ECO:0007669"/>
    <property type="project" value="UniProtKB-SubCell"/>
</dbReference>
<dbReference type="InterPro" id="IPR000276">
    <property type="entry name" value="GPCR_Rhodpsn"/>
</dbReference>
<keyword evidence="8 16" id="KW-1133">Transmembrane helix</keyword>
<evidence type="ECO:0000256" key="9">
    <source>
        <dbReference type="ARBA" id="ARBA00023038"/>
    </source>
</evidence>
<dbReference type="InterPro" id="IPR017452">
    <property type="entry name" value="GPCR_Rhodpsn_7TM"/>
</dbReference>
<evidence type="ECO:0000256" key="12">
    <source>
        <dbReference type="ARBA" id="ARBA00023170"/>
    </source>
</evidence>
<keyword evidence="9 14" id="KW-0440">LIM domain</keyword>
<dbReference type="PRINTS" id="PR01012">
    <property type="entry name" value="NRPEPTIDEYR"/>
</dbReference>
<evidence type="ECO:0000256" key="6">
    <source>
        <dbReference type="ARBA" id="ARBA00022737"/>
    </source>
</evidence>
<evidence type="ECO:0000256" key="8">
    <source>
        <dbReference type="ARBA" id="ARBA00022989"/>
    </source>
</evidence>
<feature type="transmembrane region" description="Helical" evidence="16">
    <location>
        <begin position="144"/>
        <end position="162"/>
    </location>
</feature>
<keyword evidence="4 15" id="KW-0812">Transmembrane</keyword>
<keyword evidence="10 15" id="KW-0297">G-protein coupled receptor</keyword>
<evidence type="ECO:0000256" key="15">
    <source>
        <dbReference type="RuleBase" id="RU000688"/>
    </source>
</evidence>
<feature type="domain" description="LIM zinc-binding" evidence="17">
    <location>
        <begin position="368"/>
        <end position="441"/>
    </location>
</feature>
<protein>
    <submittedName>
        <fullName evidence="19">G protein-coupled receptor 103</fullName>
    </submittedName>
</protein>
<evidence type="ECO:0000256" key="13">
    <source>
        <dbReference type="ARBA" id="ARBA00023224"/>
    </source>
</evidence>
<dbReference type="SUPFAM" id="SSF81321">
    <property type="entry name" value="Family A G protein-coupled receptor-like"/>
    <property type="match status" value="1"/>
</dbReference>
<proteinExistence type="inferred from homology"/>
<comment type="subcellular location">
    <subcellularLocation>
        <location evidence="1">Cell membrane</location>
        <topology evidence="1">Multi-pass membrane protein</topology>
    </subcellularLocation>
</comment>
<feature type="transmembrane region" description="Helical" evidence="16">
    <location>
        <begin position="64"/>
        <end position="88"/>
    </location>
</feature>
<feature type="domain" description="G-protein coupled receptors family 1 profile" evidence="18">
    <location>
        <begin position="79"/>
        <end position="354"/>
    </location>
</feature>
<dbReference type="Pfam" id="PF00412">
    <property type="entry name" value="LIM"/>
    <property type="match status" value="1"/>
</dbReference>
<keyword evidence="5 14" id="KW-0479">Metal-binding</keyword>
<evidence type="ECO:0000256" key="4">
    <source>
        <dbReference type="ARBA" id="ARBA00022692"/>
    </source>
</evidence>
<evidence type="ECO:0000259" key="17">
    <source>
        <dbReference type="PROSITE" id="PS50023"/>
    </source>
</evidence>
<feature type="transmembrane region" description="Helical" evidence="16">
    <location>
        <begin position="100"/>
        <end position="124"/>
    </location>
</feature>
<dbReference type="Proteomes" id="UP000596742">
    <property type="component" value="Unassembled WGS sequence"/>
</dbReference>
<keyword evidence="20" id="KW-1185">Reference proteome</keyword>
<evidence type="ECO:0000256" key="11">
    <source>
        <dbReference type="ARBA" id="ARBA00023136"/>
    </source>
</evidence>
<dbReference type="GO" id="GO:0046872">
    <property type="term" value="F:metal ion binding"/>
    <property type="evidence" value="ECO:0007669"/>
    <property type="project" value="UniProtKB-KW"/>
</dbReference>
<dbReference type="PROSITE" id="PS00237">
    <property type="entry name" value="G_PROTEIN_RECEP_F1_1"/>
    <property type="match status" value="1"/>
</dbReference>
<dbReference type="Gene3D" id="2.10.110.10">
    <property type="entry name" value="Cysteine Rich Protein"/>
    <property type="match status" value="1"/>
</dbReference>
<dbReference type="AlphaFoldDB" id="A0A8B6FS46"/>
<keyword evidence="13 15" id="KW-0807">Transducer</keyword>
<keyword evidence="11 16" id="KW-0472">Membrane</keyword>
<dbReference type="GO" id="GO:0004983">
    <property type="term" value="F:neuropeptide Y receptor activity"/>
    <property type="evidence" value="ECO:0007669"/>
    <property type="project" value="InterPro"/>
</dbReference>
<evidence type="ECO:0000256" key="16">
    <source>
        <dbReference type="SAM" id="Phobius"/>
    </source>
</evidence>
<dbReference type="SMART" id="SM00132">
    <property type="entry name" value="LIM"/>
    <property type="match status" value="1"/>
</dbReference>
<dbReference type="EMBL" id="UYJE01007388">
    <property type="protein sequence ID" value="VDI54405.1"/>
    <property type="molecule type" value="Genomic_DNA"/>
</dbReference>
<evidence type="ECO:0000256" key="14">
    <source>
        <dbReference type="PROSITE-ProRule" id="PRU00125"/>
    </source>
</evidence>
<feature type="transmembrane region" description="Helical" evidence="16">
    <location>
        <begin position="247"/>
        <end position="266"/>
    </location>
</feature>
<evidence type="ECO:0000256" key="2">
    <source>
        <dbReference type="ARBA" id="ARBA00010663"/>
    </source>
</evidence>